<dbReference type="SUPFAM" id="SSF46785">
    <property type="entry name" value="Winged helix' DNA-binding domain"/>
    <property type="match status" value="1"/>
</dbReference>
<dbReference type="SUPFAM" id="SSF53850">
    <property type="entry name" value="Periplasmic binding protein-like II"/>
    <property type="match status" value="1"/>
</dbReference>
<dbReference type="InterPro" id="IPR000847">
    <property type="entry name" value="LysR_HTH_N"/>
</dbReference>
<keyword evidence="7" id="KW-1185">Reference proteome</keyword>
<dbReference type="OrthoDB" id="9803735at2"/>
<dbReference type="Pfam" id="PF03466">
    <property type="entry name" value="LysR_substrate"/>
    <property type="match status" value="1"/>
</dbReference>
<dbReference type="Proteomes" id="UP000053038">
    <property type="component" value="Unassembled WGS sequence"/>
</dbReference>
<protein>
    <submittedName>
        <fullName evidence="6">LysR family transcriptional regulator</fullName>
    </submittedName>
</protein>
<dbReference type="PRINTS" id="PR00039">
    <property type="entry name" value="HTHLYSR"/>
</dbReference>
<organism evidence="6 7">
    <name type="scientific">Pectobacterium fontis</name>
    <dbReference type="NCBI Taxonomy" id="2558042"/>
    <lineage>
        <taxon>Bacteria</taxon>
        <taxon>Pseudomonadati</taxon>
        <taxon>Pseudomonadota</taxon>
        <taxon>Gammaproteobacteria</taxon>
        <taxon>Enterobacterales</taxon>
        <taxon>Pectobacteriaceae</taxon>
        <taxon>Pectobacterium</taxon>
    </lineage>
</organism>
<evidence type="ECO:0000256" key="2">
    <source>
        <dbReference type="ARBA" id="ARBA00023015"/>
    </source>
</evidence>
<dbReference type="PANTHER" id="PTHR30126:SF40">
    <property type="entry name" value="HTH-TYPE TRANSCRIPTIONAL REGULATOR GLTR"/>
    <property type="match status" value="1"/>
</dbReference>
<feature type="domain" description="HTH lysR-type" evidence="5">
    <location>
        <begin position="1"/>
        <end position="58"/>
    </location>
</feature>
<dbReference type="GO" id="GO:0003700">
    <property type="term" value="F:DNA-binding transcription factor activity"/>
    <property type="evidence" value="ECO:0007669"/>
    <property type="project" value="InterPro"/>
</dbReference>
<dbReference type="PANTHER" id="PTHR30126">
    <property type="entry name" value="HTH-TYPE TRANSCRIPTIONAL REGULATOR"/>
    <property type="match status" value="1"/>
</dbReference>
<dbReference type="RefSeq" id="WP_039353868.1">
    <property type="nucleotide sequence ID" value="NZ_JSXC01000064.1"/>
</dbReference>
<comment type="caution">
    <text evidence="6">The sequence shown here is derived from an EMBL/GenBank/DDBJ whole genome shotgun (WGS) entry which is preliminary data.</text>
</comment>
<comment type="similarity">
    <text evidence="1">Belongs to the LysR transcriptional regulatory family.</text>
</comment>
<evidence type="ECO:0000313" key="7">
    <source>
        <dbReference type="Proteomes" id="UP000053038"/>
    </source>
</evidence>
<name>A0A7V8IFU9_9GAMM</name>
<evidence type="ECO:0000313" key="6">
    <source>
        <dbReference type="EMBL" id="KHN49373.1"/>
    </source>
</evidence>
<evidence type="ECO:0000259" key="5">
    <source>
        <dbReference type="PROSITE" id="PS50931"/>
    </source>
</evidence>
<dbReference type="Gene3D" id="3.40.190.290">
    <property type="match status" value="1"/>
</dbReference>
<dbReference type="InterPro" id="IPR036390">
    <property type="entry name" value="WH_DNA-bd_sf"/>
</dbReference>
<proteinExistence type="inferred from homology"/>
<accession>A0A7V8IFU9</accession>
<keyword evidence="3" id="KW-0238">DNA-binding</keyword>
<evidence type="ECO:0000256" key="4">
    <source>
        <dbReference type="ARBA" id="ARBA00023163"/>
    </source>
</evidence>
<evidence type="ECO:0000256" key="3">
    <source>
        <dbReference type="ARBA" id="ARBA00023125"/>
    </source>
</evidence>
<dbReference type="PROSITE" id="PS50931">
    <property type="entry name" value="HTH_LYSR"/>
    <property type="match status" value="1"/>
</dbReference>
<keyword evidence="2" id="KW-0805">Transcription regulation</keyword>
<keyword evidence="4" id="KW-0804">Transcription</keyword>
<dbReference type="Pfam" id="PF00126">
    <property type="entry name" value="HTH_1"/>
    <property type="match status" value="1"/>
</dbReference>
<reference evidence="6 7" key="1">
    <citation type="submission" date="2014-10" db="EMBL/GenBank/DDBJ databases">
        <title>Genome sequence of Pectobacterium carotovorum M022.</title>
        <authorList>
            <person name="Chan K.-G."/>
            <person name="Tan W.-S."/>
        </authorList>
    </citation>
    <scope>NUCLEOTIDE SEQUENCE [LARGE SCALE GENOMIC DNA]</scope>
    <source>
        <strain evidence="6 7">M022</strain>
    </source>
</reference>
<gene>
    <name evidence="6" type="ORF">OI69_18190</name>
</gene>
<evidence type="ECO:0000256" key="1">
    <source>
        <dbReference type="ARBA" id="ARBA00009437"/>
    </source>
</evidence>
<dbReference type="InterPro" id="IPR036388">
    <property type="entry name" value="WH-like_DNA-bd_sf"/>
</dbReference>
<dbReference type="AlphaFoldDB" id="A0A7V8IFU9"/>
<dbReference type="Gene3D" id="1.10.10.10">
    <property type="entry name" value="Winged helix-like DNA-binding domain superfamily/Winged helix DNA-binding domain"/>
    <property type="match status" value="1"/>
</dbReference>
<dbReference type="CDD" id="cd05466">
    <property type="entry name" value="PBP2_LTTR_substrate"/>
    <property type="match status" value="1"/>
</dbReference>
<sequence length="292" mass="32169">MDLNQLRTFVTVAETASLTRAASLLFLSQPAVSAHIKSLETEFNVRLFRRTPRGMELTASGIIMRDEAQLALDAASKFVSKARSLHTSGTCALGTISVPLILNLPRVLSQLRQQHQNISLTLRQDISGHIVDALLAGELDAGFVIGEVNEARLGMIAISPITLCLVGPWAWKTQLKTAGWRQIQELPWIATPEKCSFNTIAKDFLGRNGVSALPAIVADQEKTLAELVGMEAGITLMREDIALILQDNEELYIWPGDKTVSQLCFMWDREKETSPVVAALINTVRDIWQIPV</sequence>
<dbReference type="InterPro" id="IPR005119">
    <property type="entry name" value="LysR_subst-bd"/>
</dbReference>
<dbReference type="EMBL" id="JSXC01000064">
    <property type="protein sequence ID" value="KHN49373.1"/>
    <property type="molecule type" value="Genomic_DNA"/>
</dbReference>
<dbReference type="FunFam" id="1.10.10.10:FF:000001">
    <property type="entry name" value="LysR family transcriptional regulator"/>
    <property type="match status" value="1"/>
</dbReference>
<dbReference type="GO" id="GO:0000976">
    <property type="term" value="F:transcription cis-regulatory region binding"/>
    <property type="evidence" value="ECO:0007669"/>
    <property type="project" value="TreeGrafter"/>
</dbReference>